<keyword evidence="2" id="KW-1185">Reference proteome</keyword>
<sequence>MIGAVTFEFDAPLWRWDARRTDVWTFVSLPTHVADEVLDLVGDAARGFGSVRVEVTVGATVWRTSIFPSTDTYVLPVKKAVRRAEELDVGDTVRVHLTLVDF</sequence>
<dbReference type="Gene3D" id="2.40.30.100">
    <property type="entry name" value="AF2212/PG0164-like"/>
    <property type="match status" value="1"/>
</dbReference>
<dbReference type="AlphaFoldDB" id="A0A510V8Q4"/>
<evidence type="ECO:0000313" key="1">
    <source>
        <dbReference type="EMBL" id="GEK23249.1"/>
    </source>
</evidence>
<gene>
    <name evidence="1" type="ORF">CXY01_37690</name>
</gene>
<dbReference type="InterPro" id="IPR015018">
    <property type="entry name" value="DUF1905"/>
</dbReference>
<dbReference type="EMBL" id="BJUB01000014">
    <property type="protein sequence ID" value="GEK23249.1"/>
    <property type="molecule type" value="Genomic_DNA"/>
</dbReference>
<evidence type="ECO:0008006" key="3">
    <source>
        <dbReference type="Google" id="ProtNLM"/>
    </source>
</evidence>
<reference evidence="1 2" key="1">
    <citation type="submission" date="2019-07" db="EMBL/GenBank/DDBJ databases">
        <title>Whole genome shotgun sequence of Cellulomonas xylanilytica NBRC 101102.</title>
        <authorList>
            <person name="Hosoyama A."/>
            <person name="Uohara A."/>
            <person name="Ohji S."/>
            <person name="Ichikawa N."/>
        </authorList>
    </citation>
    <scope>NUCLEOTIDE SEQUENCE [LARGE SCALE GENOMIC DNA]</scope>
    <source>
        <strain evidence="1 2">NBRC 101102</strain>
    </source>
</reference>
<protein>
    <recommendedName>
        <fullName evidence="3">DUF1905 domain-containing protein</fullName>
    </recommendedName>
</protein>
<dbReference type="InterPro" id="IPR037079">
    <property type="entry name" value="AF2212/PG0164-like_sf"/>
</dbReference>
<proteinExistence type="predicted"/>
<evidence type="ECO:0000313" key="2">
    <source>
        <dbReference type="Proteomes" id="UP000321118"/>
    </source>
</evidence>
<dbReference type="Proteomes" id="UP000321118">
    <property type="component" value="Unassembled WGS sequence"/>
</dbReference>
<dbReference type="Pfam" id="PF08922">
    <property type="entry name" value="DUF1905"/>
    <property type="match status" value="1"/>
</dbReference>
<organism evidence="1 2">
    <name type="scientific">Cellulomonas xylanilytica</name>
    <dbReference type="NCBI Taxonomy" id="233583"/>
    <lineage>
        <taxon>Bacteria</taxon>
        <taxon>Bacillati</taxon>
        <taxon>Actinomycetota</taxon>
        <taxon>Actinomycetes</taxon>
        <taxon>Micrococcales</taxon>
        <taxon>Cellulomonadaceae</taxon>
        <taxon>Cellulomonas</taxon>
    </lineage>
</organism>
<name>A0A510V8Q4_9CELL</name>
<accession>A0A510V8Q4</accession>
<comment type="caution">
    <text evidence="1">The sequence shown here is derived from an EMBL/GenBank/DDBJ whole genome shotgun (WGS) entry which is preliminary data.</text>
</comment>
<dbReference type="SUPFAM" id="SSF141694">
    <property type="entry name" value="AF2212/PG0164-like"/>
    <property type="match status" value="1"/>
</dbReference>